<dbReference type="AlphaFoldDB" id="A0A4Z2HS03"/>
<name>A0A4Z2HS03_9TELE</name>
<dbReference type="EMBL" id="SRLO01000187">
    <property type="protein sequence ID" value="TNN68616.1"/>
    <property type="molecule type" value="Genomic_DNA"/>
</dbReference>
<dbReference type="GO" id="GO:0016301">
    <property type="term" value="F:kinase activity"/>
    <property type="evidence" value="ECO:0007669"/>
    <property type="project" value="UniProtKB-KW"/>
</dbReference>
<comment type="caution">
    <text evidence="1">The sequence shown here is derived from an EMBL/GenBank/DDBJ whole genome shotgun (WGS) entry which is preliminary data.</text>
</comment>
<sequence length="166" mass="19278">MENAVEYRERIYIFETKQKRDKFLRIPEAYWDQKLPTKVPPLCEPVPLTSLPMLGYLEQGVSVSVIKAMTAVGCLKPKFPFLSIQRSSLLYVAFYLKAFNNKSTDYTRKEYRKKLASFEENCALIPYLSSAMRGSYWSPSERPLDLEFKLNRFLALRNSPDTKSAL</sequence>
<gene>
    <name evidence="1" type="primary">AK9</name>
    <name evidence="1" type="ORF">EYF80_021130</name>
</gene>
<reference evidence="1 2" key="1">
    <citation type="submission" date="2019-03" db="EMBL/GenBank/DDBJ databases">
        <title>First draft genome of Liparis tanakae, snailfish: a comprehensive survey of snailfish specific genes.</title>
        <authorList>
            <person name="Kim W."/>
            <person name="Song I."/>
            <person name="Jeong J.-H."/>
            <person name="Kim D."/>
            <person name="Kim S."/>
            <person name="Ryu S."/>
            <person name="Song J.Y."/>
            <person name="Lee S.K."/>
        </authorList>
    </citation>
    <scope>NUCLEOTIDE SEQUENCE [LARGE SCALE GENOMIC DNA]</scope>
    <source>
        <tissue evidence="1">Muscle</tissue>
    </source>
</reference>
<accession>A0A4Z2HS03</accession>
<keyword evidence="2" id="KW-1185">Reference proteome</keyword>
<keyword evidence="1" id="KW-0418">Kinase</keyword>
<protein>
    <submittedName>
        <fullName evidence="1">Adenylate kinase 9</fullName>
    </submittedName>
</protein>
<proteinExistence type="predicted"/>
<dbReference type="Proteomes" id="UP000314294">
    <property type="component" value="Unassembled WGS sequence"/>
</dbReference>
<keyword evidence="1" id="KW-0808">Transferase</keyword>
<evidence type="ECO:0000313" key="2">
    <source>
        <dbReference type="Proteomes" id="UP000314294"/>
    </source>
</evidence>
<evidence type="ECO:0000313" key="1">
    <source>
        <dbReference type="EMBL" id="TNN68616.1"/>
    </source>
</evidence>
<organism evidence="1 2">
    <name type="scientific">Liparis tanakae</name>
    <name type="common">Tanaka's snailfish</name>
    <dbReference type="NCBI Taxonomy" id="230148"/>
    <lineage>
        <taxon>Eukaryota</taxon>
        <taxon>Metazoa</taxon>
        <taxon>Chordata</taxon>
        <taxon>Craniata</taxon>
        <taxon>Vertebrata</taxon>
        <taxon>Euteleostomi</taxon>
        <taxon>Actinopterygii</taxon>
        <taxon>Neopterygii</taxon>
        <taxon>Teleostei</taxon>
        <taxon>Neoteleostei</taxon>
        <taxon>Acanthomorphata</taxon>
        <taxon>Eupercaria</taxon>
        <taxon>Perciformes</taxon>
        <taxon>Cottioidei</taxon>
        <taxon>Cottales</taxon>
        <taxon>Liparidae</taxon>
        <taxon>Liparis</taxon>
    </lineage>
</organism>
<dbReference type="OrthoDB" id="439792at2759"/>